<organism evidence="1 2">
    <name type="scientific">Blastomyces percursus</name>
    <dbReference type="NCBI Taxonomy" id="1658174"/>
    <lineage>
        <taxon>Eukaryota</taxon>
        <taxon>Fungi</taxon>
        <taxon>Dikarya</taxon>
        <taxon>Ascomycota</taxon>
        <taxon>Pezizomycotina</taxon>
        <taxon>Eurotiomycetes</taxon>
        <taxon>Eurotiomycetidae</taxon>
        <taxon>Onygenales</taxon>
        <taxon>Ajellomycetaceae</taxon>
        <taxon>Blastomyces</taxon>
    </lineage>
</organism>
<feature type="non-terminal residue" evidence="1">
    <location>
        <position position="1"/>
    </location>
</feature>
<name>A0A1J9PBN1_9EURO</name>
<proteinExistence type="predicted"/>
<keyword evidence="2" id="KW-1185">Reference proteome</keyword>
<protein>
    <submittedName>
        <fullName evidence="1">Uncharacterized protein</fullName>
    </submittedName>
</protein>
<evidence type="ECO:0000313" key="2">
    <source>
        <dbReference type="Proteomes" id="UP000242791"/>
    </source>
</evidence>
<accession>A0A1J9PBN1</accession>
<dbReference type="AlphaFoldDB" id="A0A1J9PBN1"/>
<sequence length="113" mass="12309">GATPNTPFPVGESTWQISISSKRGATAEGMVREEVWLSCIVASFATCPRHIFRLCRLNWAGLRSYAVMPGWTGPGWVTSSGIVEWISAGEGMGWVHLTRHYEAVPLFAGETAL</sequence>
<dbReference type="OrthoDB" id="10612839at2759"/>
<reference evidence="1 2" key="1">
    <citation type="submission" date="2015-08" db="EMBL/GenBank/DDBJ databases">
        <title>Emmonsia species relationships and genome sequence.</title>
        <authorList>
            <person name="Cuomo C.A."/>
            <person name="Schwartz I.S."/>
            <person name="Kenyon C."/>
            <person name="De Hoog G.S."/>
            <person name="Govender N.P."/>
            <person name="Botha A."/>
            <person name="Moreno L."/>
            <person name="De Vries M."/>
            <person name="Munoz J.F."/>
            <person name="Stielow J.B."/>
        </authorList>
    </citation>
    <scope>NUCLEOTIDE SEQUENCE [LARGE SCALE GENOMIC DNA]</scope>
    <source>
        <strain evidence="1 2">EI222</strain>
    </source>
</reference>
<gene>
    <name evidence="1" type="ORF">ACJ73_09138</name>
</gene>
<comment type="caution">
    <text evidence="1">The sequence shown here is derived from an EMBL/GenBank/DDBJ whole genome shotgun (WGS) entry which is preliminary data.</text>
</comment>
<dbReference type="VEuPathDB" id="FungiDB:ACJ73_09138"/>
<evidence type="ECO:0000313" key="1">
    <source>
        <dbReference type="EMBL" id="OJD13953.1"/>
    </source>
</evidence>
<dbReference type="Proteomes" id="UP000242791">
    <property type="component" value="Unassembled WGS sequence"/>
</dbReference>
<dbReference type="EMBL" id="LGTZ01002429">
    <property type="protein sequence ID" value="OJD13953.1"/>
    <property type="molecule type" value="Genomic_DNA"/>
</dbReference>